<evidence type="ECO:0000313" key="2">
    <source>
        <dbReference type="EMBL" id="CAH1442805.1"/>
    </source>
</evidence>
<evidence type="ECO:0000313" key="3">
    <source>
        <dbReference type="Proteomes" id="UP001157418"/>
    </source>
</evidence>
<proteinExistence type="predicted"/>
<sequence>MSSAEPNQPNDSNTVNDTANSAVNCNEKQIKFTSPMWRHFTYEEVNGTKKAVCCVIDGDDVHSDEDDEGLEFMLQIACYSLEHSVEKVADFEI</sequence>
<feature type="region of interest" description="Disordered" evidence="1">
    <location>
        <begin position="1"/>
        <end position="21"/>
    </location>
</feature>
<comment type="caution">
    <text evidence="2">The sequence shown here is derived from an EMBL/GenBank/DDBJ whole genome shotgun (WGS) entry which is preliminary data.</text>
</comment>
<evidence type="ECO:0000256" key="1">
    <source>
        <dbReference type="SAM" id="MobiDB-lite"/>
    </source>
</evidence>
<protein>
    <submittedName>
        <fullName evidence="2">Uncharacterized protein</fullName>
    </submittedName>
</protein>
<dbReference type="EMBL" id="CAKMRJ010005412">
    <property type="protein sequence ID" value="CAH1442805.1"/>
    <property type="molecule type" value="Genomic_DNA"/>
</dbReference>
<keyword evidence="3" id="KW-1185">Reference proteome</keyword>
<accession>A0AAU9NY97</accession>
<dbReference type="Proteomes" id="UP001157418">
    <property type="component" value="Unassembled WGS sequence"/>
</dbReference>
<dbReference type="AlphaFoldDB" id="A0AAU9NY97"/>
<reference evidence="2 3" key="1">
    <citation type="submission" date="2022-01" db="EMBL/GenBank/DDBJ databases">
        <authorList>
            <person name="Xiong W."/>
            <person name="Schranz E."/>
        </authorList>
    </citation>
    <scope>NUCLEOTIDE SEQUENCE [LARGE SCALE GENOMIC DNA]</scope>
</reference>
<organism evidence="2 3">
    <name type="scientific">Lactuca virosa</name>
    <dbReference type="NCBI Taxonomy" id="75947"/>
    <lineage>
        <taxon>Eukaryota</taxon>
        <taxon>Viridiplantae</taxon>
        <taxon>Streptophyta</taxon>
        <taxon>Embryophyta</taxon>
        <taxon>Tracheophyta</taxon>
        <taxon>Spermatophyta</taxon>
        <taxon>Magnoliopsida</taxon>
        <taxon>eudicotyledons</taxon>
        <taxon>Gunneridae</taxon>
        <taxon>Pentapetalae</taxon>
        <taxon>asterids</taxon>
        <taxon>campanulids</taxon>
        <taxon>Asterales</taxon>
        <taxon>Asteraceae</taxon>
        <taxon>Cichorioideae</taxon>
        <taxon>Cichorieae</taxon>
        <taxon>Lactucinae</taxon>
        <taxon>Lactuca</taxon>
    </lineage>
</organism>
<gene>
    <name evidence="2" type="ORF">LVIROSA_LOCUS28771</name>
</gene>
<name>A0AAU9NY97_9ASTR</name>